<feature type="domain" description="HTH araC/xylS-type" evidence="4">
    <location>
        <begin position="190"/>
        <end position="300"/>
    </location>
</feature>
<keyword evidence="2" id="KW-0238">DNA-binding</keyword>
<dbReference type="RefSeq" id="WP_138364242.1">
    <property type="nucleotide sequence ID" value="NZ_VCEJ01000002.1"/>
</dbReference>
<dbReference type="PANTHER" id="PTHR43280:SF32">
    <property type="entry name" value="TRANSCRIPTIONAL REGULATORY PROTEIN"/>
    <property type="match status" value="1"/>
</dbReference>
<dbReference type="PROSITE" id="PS01124">
    <property type="entry name" value="HTH_ARAC_FAMILY_2"/>
    <property type="match status" value="1"/>
</dbReference>
<evidence type="ECO:0000313" key="6">
    <source>
        <dbReference type="Proteomes" id="UP000306402"/>
    </source>
</evidence>
<evidence type="ECO:0000256" key="1">
    <source>
        <dbReference type="ARBA" id="ARBA00023015"/>
    </source>
</evidence>
<dbReference type="PANTHER" id="PTHR43280">
    <property type="entry name" value="ARAC-FAMILY TRANSCRIPTIONAL REGULATOR"/>
    <property type="match status" value="1"/>
</dbReference>
<comment type="caution">
    <text evidence="5">The sequence shown here is derived from an EMBL/GenBank/DDBJ whole genome shotgun (WGS) entry which is preliminary data.</text>
</comment>
<dbReference type="GO" id="GO:0003700">
    <property type="term" value="F:DNA-binding transcription factor activity"/>
    <property type="evidence" value="ECO:0007669"/>
    <property type="project" value="InterPro"/>
</dbReference>
<reference evidence="5 6" key="1">
    <citation type="submission" date="2019-05" db="EMBL/GenBank/DDBJ databases">
        <authorList>
            <person name="Qu J.-H."/>
        </authorList>
    </citation>
    <scope>NUCLEOTIDE SEQUENCE [LARGE SCALE GENOMIC DNA]</scope>
    <source>
        <strain evidence="5 6">T17</strain>
    </source>
</reference>
<keyword evidence="6" id="KW-1185">Reference proteome</keyword>
<evidence type="ECO:0000259" key="4">
    <source>
        <dbReference type="PROSITE" id="PS01124"/>
    </source>
</evidence>
<name>A0A5R9L436_9BACT</name>
<dbReference type="InterPro" id="IPR009057">
    <property type="entry name" value="Homeodomain-like_sf"/>
</dbReference>
<evidence type="ECO:0000256" key="2">
    <source>
        <dbReference type="ARBA" id="ARBA00023125"/>
    </source>
</evidence>
<dbReference type="Gene3D" id="1.10.10.60">
    <property type="entry name" value="Homeodomain-like"/>
    <property type="match status" value="1"/>
</dbReference>
<dbReference type="InterPro" id="IPR018060">
    <property type="entry name" value="HTH_AraC"/>
</dbReference>
<gene>
    <name evidence="5" type="ORF">FEN17_05335</name>
</gene>
<dbReference type="EMBL" id="VCEJ01000002">
    <property type="protein sequence ID" value="TLV03035.1"/>
    <property type="molecule type" value="Genomic_DNA"/>
</dbReference>
<evidence type="ECO:0000313" key="5">
    <source>
        <dbReference type="EMBL" id="TLV03035.1"/>
    </source>
</evidence>
<dbReference type="AlphaFoldDB" id="A0A5R9L436"/>
<keyword evidence="1" id="KW-0805">Transcription regulation</keyword>
<sequence length="300" mass="34835">MANIETLEDFYQQKFNWLPENLQQDIGHFNVFSMEKHFGPDAAPVVYSRKDFYKIALLRGKNVYHYADKSLEVDGSALMFFNPLVPYTWDSGCSDGSGYFCIFREGFFHERLRGSLNELPMFAIGGKPSYILTESQDEYVTQLFHKMLTEIESEYQFKYDLIRNYVTELIHYALKMQPSESLYQHPNANSRITSVFTELLERQFPIESPSQRFVLRSANDFANQLSVHVNHLNRAIRETTGKTTTAHIAERVASEAIALLKHTNWNISEISYSLGFEEPAHFNNFFKKQTNQTPSSFRIV</sequence>
<organism evidence="5 6">
    <name type="scientific">Dyadobacter luticola</name>
    <dbReference type="NCBI Taxonomy" id="1979387"/>
    <lineage>
        <taxon>Bacteria</taxon>
        <taxon>Pseudomonadati</taxon>
        <taxon>Bacteroidota</taxon>
        <taxon>Cytophagia</taxon>
        <taxon>Cytophagales</taxon>
        <taxon>Spirosomataceae</taxon>
        <taxon>Dyadobacter</taxon>
    </lineage>
</organism>
<dbReference type="Pfam" id="PF12833">
    <property type="entry name" value="HTH_18"/>
    <property type="match status" value="1"/>
</dbReference>
<proteinExistence type="predicted"/>
<dbReference type="PRINTS" id="PR00032">
    <property type="entry name" value="HTHARAC"/>
</dbReference>
<evidence type="ECO:0000256" key="3">
    <source>
        <dbReference type="ARBA" id="ARBA00023163"/>
    </source>
</evidence>
<accession>A0A5R9L436</accession>
<dbReference type="Proteomes" id="UP000306402">
    <property type="component" value="Unassembled WGS sequence"/>
</dbReference>
<dbReference type="SUPFAM" id="SSF46689">
    <property type="entry name" value="Homeodomain-like"/>
    <property type="match status" value="1"/>
</dbReference>
<dbReference type="SMART" id="SM00342">
    <property type="entry name" value="HTH_ARAC"/>
    <property type="match status" value="1"/>
</dbReference>
<dbReference type="InterPro" id="IPR020449">
    <property type="entry name" value="Tscrpt_reg_AraC-type_HTH"/>
</dbReference>
<keyword evidence="3" id="KW-0804">Transcription</keyword>
<protein>
    <submittedName>
        <fullName evidence="5">Helix-turn-helix transcriptional regulator</fullName>
    </submittedName>
</protein>
<dbReference type="GO" id="GO:0043565">
    <property type="term" value="F:sequence-specific DNA binding"/>
    <property type="evidence" value="ECO:0007669"/>
    <property type="project" value="InterPro"/>
</dbReference>
<dbReference type="OrthoDB" id="629929at2"/>